<dbReference type="NCBIfam" id="TIGR00904">
    <property type="entry name" value="mreB"/>
    <property type="match status" value="1"/>
</dbReference>
<feature type="binding site" evidence="6">
    <location>
        <begin position="14"/>
        <end position="16"/>
    </location>
    <ligand>
        <name>ATP</name>
        <dbReference type="ChEBI" id="CHEBI:30616"/>
    </ligand>
</feature>
<accession>A0A1G2QGD5</accession>
<keyword evidence="2 6" id="KW-0547">Nucleotide-binding</keyword>
<feature type="binding site" evidence="6">
    <location>
        <begin position="158"/>
        <end position="160"/>
    </location>
    <ligand>
        <name>ATP</name>
        <dbReference type="ChEBI" id="CHEBI:30616"/>
    </ligand>
</feature>
<proteinExistence type="inferred from homology"/>
<evidence type="ECO:0000256" key="5">
    <source>
        <dbReference type="ARBA" id="ARBA00023458"/>
    </source>
</evidence>
<keyword evidence="4 6" id="KW-0133">Cell shape</keyword>
<feature type="binding site" evidence="6">
    <location>
        <begin position="206"/>
        <end position="209"/>
    </location>
    <ligand>
        <name>ATP</name>
        <dbReference type="ChEBI" id="CHEBI:30616"/>
    </ligand>
</feature>
<evidence type="ECO:0000256" key="4">
    <source>
        <dbReference type="ARBA" id="ARBA00022960"/>
    </source>
</evidence>
<dbReference type="GO" id="GO:0000902">
    <property type="term" value="P:cell morphogenesis"/>
    <property type="evidence" value="ECO:0007669"/>
    <property type="project" value="InterPro"/>
</dbReference>
<evidence type="ECO:0000256" key="1">
    <source>
        <dbReference type="ARBA" id="ARBA00022490"/>
    </source>
</evidence>
<organism evidence="7 8">
    <name type="scientific">Candidatus Vogelbacteria bacterium RIFOXYB1_FULL_42_16</name>
    <dbReference type="NCBI Taxonomy" id="1802436"/>
    <lineage>
        <taxon>Bacteria</taxon>
        <taxon>Candidatus Vogeliibacteriota</taxon>
    </lineage>
</organism>
<name>A0A1G2QGD5_9BACT</name>
<keyword evidence="3 6" id="KW-0067">ATP-binding</keyword>
<evidence type="ECO:0000313" key="7">
    <source>
        <dbReference type="EMBL" id="OHA59021.1"/>
    </source>
</evidence>
<dbReference type="Proteomes" id="UP000176222">
    <property type="component" value="Unassembled WGS sequence"/>
</dbReference>
<comment type="similarity">
    <text evidence="5 6">Belongs to the FtsA/MreB family.</text>
</comment>
<reference evidence="7 8" key="1">
    <citation type="journal article" date="2016" name="Nat. Commun.">
        <title>Thousands of microbial genomes shed light on interconnected biogeochemical processes in an aquifer system.</title>
        <authorList>
            <person name="Anantharaman K."/>
            <person name="Brown C.T."/>
            <person name="Hug L.A."/>
            <person name="Sharon I."/>
            <person name="Castelle C.J."/>
            <person name="Probst A.J."/>
            <person name="Thomas B.C."/>
            <person name="Singh A."/>
            <person name="Wilkins M.J."/>
            <person name="Karaoz U."/>
            <person name="Brodie E.L."/>
            <person name="Williams K.H."/>
            <person name="Hubbard S.S."/>
            <person name="Banfield J.F."/>
        </authorList>
    </citation>
    <scope>NUCLEOTIDE SEQUENCE [LARGE SCALE GENOMIC DNA]</scope>
</reference>
<dbReference type="InterPro" id="IPR056546">
    <property type="entry name" value="MreB_MamK-like"/>
</dbReference>
<gene>
    <name evidence="6" type="primary">mreB</name>
    <name evidence="7" type="ORF">A2370_00680</name>
</gene>
<dbReference type="CDD" id="cd10225">
    <property type="entry name" value="ASKHA_NBD_MreB-like"/>
    <property type="match status" value="1"/>
</dbReference>
<dbReference type="SUPFAM" id="SSF53067">
    <property type="entry name" value="Actin-like ATPase domain"/>
    <property type="match status" value="2"/>
</dbReference>
<comment type="subcellular location">
    <subcellularLocation>
        <location evidence="6">Cytoplasm</location>
    </subcellularLocation>
    <text evidence="6">Membrane-associated.</text>
</comment>
<comment type="caution">
    <text evidence="6">Lacks conserved residue(s) required for the propagation of feature annotation.</text>
</comment>
<evidence type="ECO:0000256" key="2">
    <source>
        <dbReference type="ARBA" id="ARBA00022741"/>
    </source>
</evidence>
<keyword evidence="1 6" id="KW-0963">Cytoplasm</keyword>
<comment type="caution">
    <text evidence="7">The sequence shown here is derived from an EMBL/GenBank/DDBJ whole genome shotgun (WGS) entry which is preliminary data.</text>
</comment>
<comment type="subunit">
    <text evidence="6">Forms polymers.</text>
</comment>
<dbReference type="EMBL" id="MHTH01000006">
    <property type="protein sequence ID" value="OHA59021.1"/>
    <property type="molecule type" value="Genomic_DNA"/>
</dbReference>
<protein>
    <recommendedName>
        <fullName evidence="6">Cell shape-determining protein MreB</fullName>
    </recommendedName>
</protein>
<dbReference type="Pfam" id="PF06723">
    <property type="entry name" value="MreB_Mbl"/>
    <property type="match status" value="1"/>
</dbReference>
<dbReference type="GO" id="GO:0005524">
    <property type="term" value="F:ATP binding"/>
    <property type="evidence" value="ECO:0007669"/>
    <property type="project" value="UniProtKB-KW"/>
</dbReference>
<sequence length="337" mass="36105">MSFFIRKLGVDLGTANTLVYVPGKGIVLNEPSVVAVNLADNRVVAVGTEAKDMVGKTPDTITAYKPMKDGVIADYRITEAMLRYYIGKALGKFNIFKPDVMVSVPAGITSTERRAVIEATMKAGARNAYVVKEPILAAIGAGIPIYEAKGHMVVDIGGGTTDVAVISLGGIVASTSVKHAGNKIDQAIADYIKRSFNLAIGDKTAEDVKMSIGSAVPVEDELSFIIKGRDFLTGLPRSVEVKTNEIAQAIDGELREMVKAIKTVFQDTPPELSADIIERGIIMTGGSSILRNLPELIYRRTGVRAYLAEDALYCVAKGTGVALNHLETYKKSIIAKR</sequence>
<evidence type="ECO:0000256" key="3">
    <source>
        <dbReference type="ARBA" id="ARBA00022840"/>
    </source>
</evidence>
<dbReference type="HAMAP" id="MF_02207">
    <property type="entry name" value="MreB"/>
    <property type="match status" value="1"/>
</dbReference>
<dbReference type="PANTHER" id="PTHR42749:SF1">
    <property type="entry name" value="CELL SHAPE-DETERMINING PROTEIN MREB"/>
    <property type="match status" value="1"/>
</dbReference>
<dbReference type="STRING" id="1802436.A2370_00680"/>
<dbReference type="Gene3D" id="3.30.420.40">
    <property type="match status" value="2"/>
</dbReference>
<dbReference type="GO" id="GO:0008360">
    <property type="term" value="P:regulation of cell shape"/>
    <property type="evidence" value="ECO:0007669"/>
    <property type="project" value="UniProtKB-UniRule"/>
</dbReference>
<comment type="function">
    <text evidence="6">Forms membrane-associated dynamic filaments that are essential for cell shape determination. Acts by regulating cell wall synthesis and cell elongation, and thus cell shape. A feedback loop between cell geometry and MreB localization may maintain elongated cell shape by targeting cell wall growth to regions of negative cell wall curvature.</text>
</comment>
<dbReference type="InterPro" id="IPR043129">
    <property type="entry name" value="ATPase_NBD"/>
</dbReference>
<dbReference type="PRINTS" id="PR01652">
    <property type="entry name" value="SHAPEPROTEIN"/>
</dbReference>
<evidence type="ECO:0000256" key="6">
    <source>
        <dbReference type="HAMAP-Rule" id="MF_02207"/>
    </source>
</evidence>
<evidence type="ECO:0000313" key="8">
    <source>
        <dbReference type="Proteomes" id="UP000176222"/>
    </source>
</evidence>
<dbReference type="InterPro" id="IPR004753">
    <property type="entry name" value="MreB"/>
</dbReference>
<dbReference type="NCBIfam" id="NF010539">
    <property type="entry name" value="PRK13927.1"/>
    <property type="match status" value="1"/>
</dbReference>
<dbReference type="GO" id="GO:0005737">
    <property type="term" value="C:cytoplasm"/>
    <property type="evidence" value="ECO:0007669"/>
    <property type="project" value="UniProtKB-SubCell"/>
</dbReference>
<dbReference type="PANTHER" id="PTHR42749">
    <property type="entry name" value="CELL SHAPE-DETERMINING PROTEIN MREB"/>
    <property type="match status" value="1"/>
</dbReference>
<dbReference type="AlphaFoldDB" id="A0A1G2QGD5"/>